<reference evidence="1 4" key="1">
    <citation type="submission" date="2015-09" db="EMBL/GenBank/DDBJ databases">
        <authorList>
            <consortium name="Pathogen Informatics"/>
        </authorList>
    </citation>
    <scope>NUCLEOTIDE SEQUENCE [LARGE SCALE GENOMIC DNA]</scope>
    <source>
        <strain evidence="1 4">2789STDY5608791</strain>
    </source>
</reference>
<dbReference type="EMBL" id="CYZF01000010">
    <property type="protein sequence ID" value="CUP28827.1"/>
    <property type="molecule type" value="Genomic_DNA"/>
</dbReference>
<evidence type="ECO:0000313" key="2">
    <source>
        <dbReference type="EMBL" id="KAB4185555.1"/>
    </source>
</evidence>
<dbReference type="RefSeq" id="WP_022401226.1">
    <property type="nucleotide sequence ID" value="NZ_CAKOCG010000011.1"/>
</dbReference>
<sequence length="50" mass="5642">MTAPYFQQALEFIASNELNALPIGKTAINGDNLWVNIFDTELKLVKRGKF</sequence>
<dbReference type="AlphaFoldDB" id="A0A174M1R3"/>
<evidence type="ECO:0000313" key="1">
    <source>
        <dbReference type="EMBL" id="CUP28827.1"/>
    </source>
</evidence>
<name>A0A174M1R3_BACUN</name>
<dbReference type="Pfam" id="PF04074">
    <property type="entry name" value="DUF386"/>
    <property type="match status" value="1"/>
</dbReference>
<dbReference type="InterPro" id="IPR004375">
    <property type="entry name" value="NanQ/TabA/YiaL"/>
</dbReference>
<dbReference type="EMBL" id="JAQNQY010000033">
    <property type="protein sequence ID" value="MDC1754556.1"/>
    <property type="molecule type" value="Genomic_DNA"/>
</dbReference>
<reference evidence="2 5" key="2">
    <citation type="journal article" date="2019" name="Nat. Med.">
        <title>A library of human gut bacterial isolates paired with longitudinal multiomics data enables mechanistic microbiome research.</title>
        <authorList>
            <person name="Poyet M."/>
            <person name="Groussin M."/>
            <person name="Gibbons S.M."/>
            <person name="Avila-Pacheco J."/>
            <person name="Jiang X."/>
            <person name="Kearney S.M."/>
            <person name="Perrotta A.R."/>
            <person name="Berdy B."/>
            <person name="Zhao S."/>
            <person name="Lieberman T.D."/>
            <person name="Swanson P.K."/>
            <person name="Smith M."/>
            <person name="Roesemann S."/>
            <person name="Alexander J.E."/>
            <person name="Rich S.A."/>
            <person name="Livny J."/>
            <person name="Vlamakis H."/>
            <person name="Clish C."/>
            <person name="Bullock K."/>
            <person name="Deik A."/>
            <person name="Scott J."/>
            <person name="Pierce K.A."/>
            <person name="Xavier R.J."/>
            <person name="Alm E.J."/>
        </authorList>
    </citation>
    <scope>NUCLEOTIDE SEQUENCE [LARGE SCALE GENOMIC DNA]</scope>
    <source>
        <strain evidence="2 5">BIOML-A19</strain>
    </source>
</reference>
<evidence type="ECO:0000313" key="3">
    <source>
        <dbReference type="EMBL" id="MDC1754556.1"/>
    </source>
</evidence>
<dbReference type="Proteomes" id="UP000487221">
    <property type="component" value="Unassembled WGS sequence"/>
</dbReference>
<gene>
    <name evidence="1" type="ORF">ERS417307_03429</name>
    <name evidence="2" type="ORF">GAQ44_05960</name>
    <name evidence="3" type="ORF">POY80_19155</name>
</gene>
<protein>
    <submittedName>
        <fullName evidence="2">DUF386 domain-containing protein</fullName>
    </submittedName>
    <submittedName>
        <fullName evidence="1">Uncharacterized protein, YhcH/YjgK/YiaL family</fullName>
    </submittedName>
    <submittedName>
        <fullName evidence="3">YhcH/YjgK/YiaL family protein</fullName>
    </submittedName>
</protein>
<reference evidence="3" key="3">
    <citation type="submission" date="2022-10" db="EMBL/GenBank/DDBJ databases">
        <title>Human gut microbiome strain richness.</title>
        <authorList>
            <person name="Chen-Liaw A."/>
        </authorList>
    </citation>
    <scope>NUCLEOTIDE SEQUENCE</scope>
    <source>
        <strain evidence="3">A1_m1001262Bd0_191120</strain>
    </source>
</reference>
<dbReference type="EMBL" id="WCTY01000009">
    <property type="protein sequence ID" value="KAB4185555.1"/>
    <property type="molecule type" value="Genomic_DNA"/>
</dbReference>
<dbReference type="Proteomes" id="UP001218502">
    <property type="component" value="Unassembled WGS sequence"/>
</dbReference>
<evidence type="ECO:0000313" key="4">
    <source>
        <dbReference type="Proteomes" id="UP000095419"/>
    </source>
</evidence>
<evidence type="ECO:0000313" key="5">
    <source>
        <dbReference type="Proteomes" id="UP000487221"/>
    </source>
</evidence>
<dbReference type="Proteomes" id="UP000095419">
    <property type="component" value="Unassembled WGS sequence"/>
</dbReference>
<organism evidence="1 4">
    <name type="scientific">Bacteroides uniformis</name>
    <dbReference type="NCBI Taxonomy" id="820"/>
    <lineage>
        <taxon>Bacteria</taxon>
        <taxon>Pseudomonadati</taxon>
        <taxon>Bacteroidota</taxon>
        <taxon>Bacteroidia</taxon>
        <taxon>Bacteroidales</taxon>
        <taxon>Bacteroidaceae</taxon>
        <taxon>Bacteroides</taxon>
    </lineage>
</organism>
<accession>A0A174M1R3</accession>
<proteinExistence type="predicted"/>